<keyword evidence="1" id="KW-0732">Signal</keyword>
<evidence type="ECO:0000259" key="2">
    <source>
        <dbReference type="Pfam" id="PF10988"/>
    </source>
</evidence>
<accession>A0AAJ1QYM2</accession>
<proteinExistence type="predicted"/>
<feature type="domain" description="Putative auto-transporter adhesin head GIN" evidence="2">
    <location>
        <begin position="46"/>
        <end position="227"/>
    </location>
</feature>
<comment type="caution">
    <text evidence="3">The sequence shown here is derived from an EMBL/GenBank/DDBJ whole genome shotgun (WGS) entry which is preliminary data.</text>
</comment>
<evidence type="ECO:0000256" key="1">
    <source>
        <dbReference type="SAM" id="SignalP"/>
    </source>
</evidence>
<feature type="chain" id="PRO_5042579317" evidence="1">
    <location>
        <begin position="21"/>
        <end position="244"/>
    </location>
</feature>
<dbReference type="AlphaFoldDB" id="A0AAJ1QYM2"/>
<dbReference type="InterPro" id="IPR021255">
    <property type="entry name" value="DUF2807"/>
</dbReference>
<gene>
    <name evidence="3" type="ORF">QWY81_13140</name>
</gene>
<reference evidence="3 4" key="1">
    <citation type="journal article" date="2014" name="Int. J. Syst. Evol. Microbiol.">
        <title>Complete genome sequence of Corynebacterium casei LMG S-19264T (=DSM 44701T), isolated from a smear-ripened cheese.</title>
        <authorList>
            <consortium name="US DOE Joint Genome Institute (JGI-PGF)"/>
            <person name="Walter F."/>
            <person name="Albersmeier A."/>
            <person name="Kalinowski J."/>
            <person name="Ruckert C."/>
        </authorList>
    </citation>
    <scope>NUCLEOTIDE SEQUENCE [LARGE SCALE GENOMIC DNA]</scope>
    <source>
        <strain evidence="3 4">CECT 8670</strain>
    </source>
</reference>
<sequence length="244" mass="25385">MNKKVLLTSLILTITFAVNSQSWFGNSKKIKGDGNVVTVTRSTSGYEGVSIGGSFDVILVKGKEGKITLEGEENILPFIETEVSNGLLKVKFKNNTNISTSKKLTVTVPYEDIESIALGGSGNVLSESLIKANDFNVNLGGSGNITLKVDADAIKASIGGSGNINLEGKSKEFTCSIAGSGSINSYGLETNEIYVNIAGSGGVKTTVKSKIKAKLVGSGSVYYKGNPSNVNSKSVGSGDVVDKN</sequence>
<evidence type="ECO:0000313" key="3">
    <source>
        <dbReference type="EMBL" id="MDN3620405.1"/>
    </source>
</evidence>
<dbReference type="EMBL" id="JAUFQH010000010">
    <property type="protein sequence ID" value="MDN3620405.1"/>
    <property type="molecule type" value="Genomic_DNA"/>
</dbReference>
<organism evidence="3 4">
    <name type="scientific">Polaribacter sejongensis</name>
    <dbReference type="NCBI Taxonomy" id="985043"/>
    <lineage>
        <taxon>Bacteria</taxon>
        <taxon>Pseudomonadati</taxon>
        <taxon>Bacteroidota</taxon>
        <taxon>Flavobacteriia</taxon>
        <taxon>Flavobacteriales</taxon>
        <taxon>Flavobacteriaceae</taxon>
    </lineage>
</organism>
<feature type="signal peptide" evidence="1">
    <location>
        <begin position="1"/>
        <end position="20"/>
    </location>
</feature>
<dbReference type="RefSeq" id="WP_261973444.1">
    <property type="nucleotide sequence ID" value="NZ_CP103460.1"/>
</dbReference>
<dbReference type="Gene3D" id="2.160.20.120">
    <property type="match status" value="1"/>
</dbReference>
<evidence type="ECO:0000313" key="4">
    <source>
        <dbReference type="Proteomes" id="UP001228636"/>
    </source>
</evidence>
<dbReference type="PANTHER" id="PTHR39200:SF1">
    <property type="entry name" value="AUTO-TRANSPORTER ADHESIN HEAD GIN DOMAIN-CONTAINING PROTEIN-RELATED"/>
    <property type="match status" value="1"/>
</dbReference>
<dbReference type="Proteomes" id="UP001228636">
    <property type="component" value="Unassembled WGS sequence"/>
</dbReference>
<dbReference type="Pfam" id="PF10988">
    <property type="entry name" value="DUF2807"/>
    <property type="match status" value="1"/>
</dbReference>
<name>A0AAJ1QYM2_9FLAO</name>
<dbReference type="PANTHER" id="PTHR39200">
    <property type="entry name" value="HYPOTHETICAL EXPORTED PROTEIN"/>
    <property type="match status" value="1"/>
</dbReference>
<protein>
    <submittedName>
        <fullName evidence="3">Head GIN domain-containing protein</fullName>
    </submittedName>
</protein>